<name>A0A9W6L177_9PSEU</name>
<protein>
    <submittedName>
        <fullName evidence="2">Integral membrane protein</fullName>
    </submittedName>
</protein>
<dbReference type="Proteomes" id="UP001143463">
    <property type="component" value="Unassembled WGS sequence"/>
</dbReference>
<keyword evidence="3" id="KW-1185">Reference proteome</keyword>
<sequence length="277" mass="27855">MLTGLLFALCATVLNSGAGLLQSAAAQQTSSRTHLALRPMYLAGLLVDGLGWICTVVALRHLPVFAVQAALGLSIALTAVATWGLYGVRLRAVDRVGVGACVLGLGVVAGSAGGEAPADFSGTAIVVLASGVAALAVAAIAVWRLSAAWPLSFIAGLGFGGTSLAVRAVHVAPDAGFDVGQLAGQPATYLIGLYWVIGITCYSRALAIGSLAGVTAVFSVTEVIAPGLVGIVLLGDPIRSGWIVPFAAGLVVAVAGVVALANAPTPPTVHRRRRHVR</sequence>
<evidence type="ECO:0000313" key="3">
    <source>
        <dbReference type="Proteomes" id="UP001143463"/>
    </source>
</evidence>
<dbReference type="InterPro" id="IPR037185">
    <property type="entry name" value="EmrE-like"/>
</dbReference>
<reference evidence="2" key="2">
    <citation type="submission" date="2023-01" db="EMBL/GenBank/DDBJ databases">
        <authorList>
            <person name="Sun Q."/>
            <person name="Evtushenko L."/>
        </authorList>
    </citation>
    <scope>NUCLEOTIDE SEQUENCE</scope>
    <source>
        <strain evidence="2">VKM Ac-1069</strain>
    </source>
</reference>
<dbReference type="RefSeq" id="WP_037041976.1">
    <property type="nucleotide sequence ID" value="NZ_BAAAUZ010000015.1"/>
</dbReference>
<dbReference type="AlphaFoldDB" id="A0A9W6L177"/>
<gene>
    <name evidence="2" type="ORF">GCM10017577_03140</name>
</gene>
<dbReference type="EMBL" id="BSFQ01000001">
    <property type="protein sequence ID" value="GLL09174.1"/>
    <property type="molecule type" value="Genomic_DNA"/>
</dbReference>
<dbReference type="PANTHER" id="PTHR40761:SF1">
    <property type="entry name" value="CONSERVED INTEGRAL MEMBRANE ALANINE VALINE AND LEUCINE RICH PROTEIN-RELATED"/>
    <property type="match status" value="1"/>
</dbReference>
<feature type="transmembrane region" description="Helical" evidence="1">
    <location>
        <begin position="92"/>
        <end position="112"/>
    </location>
</feature>
<feature type="transmembrane region" description="Helical" evidence="1">
    <location>
        <begin position="149"/>
        <end position="166"/>
    </location>
</feature>
<keyword evidence="1" id="KW-1133">Transmembrane helix</keyword>
<evidence type="ECO:0000256" key="1">
    <source>
        <dbReference type="SAM" id="Phobius"/>
    </source>
</evidence>
<feature type="transmembrane region" description="Helical" evidence="1">
    <location>
        <begin position="242"/>
        <end position="263"/>
    </location>
</feature>
<reference evidence="2" key="1">
    <citation type="journal article" date="2014" name="Int. J. Syst. Evol. Microbiol.">
        <title>Complete genome sequence of Corynebacterium casei LMG S-19264T (=DSM 44701T), isolated from a smear-ripened cheese.</title>
        <authorList>
            <consortium name="US DOE Joint Genome Institute (JGI-PGF)"/>
            <person name="Walter F."/>
            <person name="Albersmeier A."/>
            <person name="Kalinowski J."/>
            <person name="Ruckert C."/>
        </authorList>
    </citation>
    <scope>NUCLEOTIDE SEQUENCE</scope>
    <source>
        <strain evidence="2">VKM Ac-1069</strain>
    </source>
</reference>
<keyword evidence="1" id="KW-0472">Membrane</keyword>
<feature type="transmembrane region" description="Helical" evidence="1">
    <location>
        <begin position="36"/>
        <end position="58"/>
    </location>
</feature>
<feature type="transmembrane region" description="Helical" evidence="1">
    <location>
        <begin position="187"/>
        <end position="205"/>
    </location>
</feature>
<evidence type="ECO:0000313" key="2">
    <source>
        <dbReference type="EMBL" id="GLL09174.1"/>
    </source>
</evidence>
<feature type="transmembrane region" description="Helical" evidence="1">
    <location>
        <begin position="124"/>
        <end position="143"/>
    </location>
</feature>
<feature type="transmembrane region" description="Helical" evidence="1">
    <location>
        <begin position="211"/>
        <end position="235"/>
    </location>
</feature>
<proteinExistence type="predicted"/>
<accession>A0A9W6L177</accession>
<dbReference type="SUPFAM" id="SSF103481">
    <property type="entry name" value="Multidrug resistance efflux transporter EmrE"/>
    <property type="match status" value="1"/>
</dbReference>
<keyword evidence="1" id="KW-0812">Transmembrane</keyword>
<feature type="transmembrane region" description="Helical" evidence="1">
    <location>
        <begin position="65"/>
        <end position="86"/>
    </location>
</feature>
<comment type="caution">
    <text evidence="2">The sequence shown here is derived from an EMBL/GenBank/DDBJ whole genome shotgun (WGS) entry which is preliminary data.</text>
</comment>
<organism evidence="2 3">
    <name type="scientific">Pseudonocardia halophobica</name>
    <dbReference type="NCBI Taxonomy" id="29401"/>
    <lineage>
        <taxon>Bacteria</taxon>
        <taxon>Bacillati</taxon>
        <taxon>Actinomycetota</taxon>
        <taxon>Actinomycetes</taxon>
        <taxon>Pseudonocardiales</taxon>
        <taxon>Pseudonocardiaceae</taxon>
        <taxon>Pseudonocardia</taxon>
    </lineage>
</organism>
<dbReference type="PANTHER" id="PTHR40761">
    <property type="entry name" value="CONSERVED INTEGRAL MEMBRANE ALANINE VALINE AND LEUCINE RICH PROTEIN-RELATED"/>
    <property type="match status" value="1"/>
</dbReference>